<organism evidence="2 3">
    <name type="scientific">Algivirga pacifica</name>
    <dbReference type="NCBI Taxonomy" id="1162670"/>
    <lineage>
        <taxon>Bacteria</taxon>
        <taxon>Pseudomonadati</taxon>
        <taxon>Bacteroidota</taxon>
        <taxon>Cytophagia</taxon>
        <taxon>Cytophagales</taxon>
        <taxon>Flammeovirgaceae</taxon>
        <taxon>Algivirga</taxon>
    </lineage>
</organism>
<evidence type="ECO:0000259" key="1">
    <source>
        <dbReference type="PROSITE" id="PS51163"/>
    </source>
</evidence>
<reference evidence="3" key="1">
    <citation type="journal article" date="2019" name="Int. J. Syst. Evol. Microbiol.">
        <title>The Global Catalogue of Microorganisms (GCM) 10K type strain sequencing project: providing services to taxonomists for standard genome sequencing and annotation.</title>
        <authorList>
            <consortium name="The Broad Institute Genomics Platform"/>
            <consortium name="The Broad Institute Genome Sequencing Center for Infectious Disease"/>
            <person name="Wu L."/>
            <person name="Ma J."/>
        </authorList>
    </citation>
    <scope>NUCLEOTIDE SEQUENCE [LARGE SCALE GENOMIC DNA]</scope>
    <source>
        <strain evidence="3">JCM 18326</strain>
    </source>
</reference>
<protein>
    <submittedName>
        <fullName evidence="2">L-threonylcarbamoyladenylate synthase</fullName>
    </submittedName>
</protein>
<dbReference type="RefSeq" id="WP_345369790.1">
    <property type="nucleotide sequence ID" value="NZ_BAABJX010000018.1"/>
</dbReference>
<dbReference type="PANTHER" id="PTHR42828">
    <property type="entry name" value="DHBP SYNTHASE RIBB-LIKE ALPHA/BETA DOMAIN-CONTAINING PROTEIN"/>
    <property type="match status" value="1"/>
</dbReference>
<dbReference type="NCBIfam" id="TIGR00057">
    <property type="entry name" value="L-threonylcarbamoyladenylate synthase"/>
    <property type="match status" value="1"/>
</dbReference>
<dbReference type="Gene3D" id="3.90.870.10">
    <property type="entry name" value="DHBP synthase"/>
    <property type="match status" value="1"/>
</dbReference>
<dbReference type="PANTHER" id="PTHR42828:SF3">
    <property type="entry name" value="THREONYLCARBAMOYL-AMP SYNTHASE"/>
    <property type="match status" value="1"/>
</dbReference>
<dbReference type="Pfam" id="PF01300">
    <property type="entry name" value="Sua5_yciO_yrdC"/>
    <property type="match status" value="1"/>
</dbReference>
<comment type="caution">
    <text evidence="2">The sequence shown here is derived from an EMBL/GenBank/DDBJ whole genome shotgun (WGS) entry which is preliminary data.</text>
</comment>
<dbReference type="EMBL" id="BAABJX010000018">
    <property type="protein sequence ID" value="GAA4827441.1"/>
    <property type="molecule type" value="Genomic_DNA"/>
</dbReference>
<keyword evidence="3" id="KW-1185">Reference proteome</keyword>
<dbReference type="InterPro" id="IPR052532">
    <property type="entry name" value="SUA5_domain"/>
</dbReference>
<name>A0ABP9D8Z9_9BACT</name>
<gene>
    <name evidence="2" type="ORF">GCM10023331_10390</name>
</gene>
<accession>A0ABP9D8Z9</accession>
<dbReference type="InterPro" id="IPR006070">
    <property type="entry name" value="Sua5-like_dom"/>
</dbReference>
<feature type="domain" description="YrdC-like" evidence="1">
    <location>
        <begin position="14"/>
        <end position="202"/>
    </location>
</feature>
<proteinExistence type="predicted"/>
<sequence length="208" mass="23170">MGVFVRINPDNPQERLLEEAVQVLKSGGLVIYPTDTVYGIGCDLYNQQAVKKLCQWKGINPKKMNLSFICYDLSDITNYVRQLDTPTFRVLKKALPGPFTFIMNASSNVPKMVGEKKKQVGIRVPDNNIPREIVRLLGNPIITTSLKQDDDLQEYPTDAELIYEEYGNQVDMVIDGGAGNTEASTVVDCTEGIFNITRQGLGDLSSYI</sequence>
<dbReference type="Proteomes" id="UP001500298">
    <property type="component" value="Unassembled WGS sequence"/>
</dbReference>
<dbReference type="PROSITE" id="PS51163">
    <property type="entry name" value="YRDC"/>
    <property type="match status" value="1"/>
</dbReference>
<dbReference type="InterPro" id="IPR017945">
    <property type="entry name" value="DHBP_synth_RibB-like_a/b_dom"/>
</dbReference>
<evidence type="ECO:0000313" key="2">
    <source>
        <dbReference type="EMBL" id="GAA4827441.1"/>
    </source>
</evidence>
<evidence type="ECO:0000313" key="3">
    <source>
        <dbReference type="Proteomes" id="UP001500298"/>
    </source>
</evidence>
<dbReference type="SUPFAM" id="SSF55821">
    <property type="entry name" value="YrdC/RibB"/>
    <property type="match status" value="1"/>
</dbReference>